<dbReference type="InterPro" id="IPR029057">
    <property type="entry name" value="PRTase-like"/>
</dbReference>
<comment type="cofactor">
    <cofactor evidence="1 15">
        <name>Mg(2+)</name>
        <dbReference type="ChEBI" id="CHEBI:18420"/>
    </cofactor>
</comment>
<evidence type="ECO:0000256" key="10">
    <source>
        <dbReference type="ARBA" id="ARBA00022726"/>
    </source>
</evidence>
<feature type="domain" description="Phosphoribosyltransferase" evidence="16">
    <location>
        <begin position="16"/>
        <end position="161"/>
    </location>
</feature>
<evidence type="ECO:0000256" key="4">
    <source>
        <dbReference type="ARBA" id="ARBA00008391"/>
    </source>
</evidence>
<keyword evidence="9 15" id="KW-0479">Metal-binding</keyword>
<evidence type="ECO:0000256" key="11">
    <source>
        <dbReference type="ARBA" id="ARBA00022741"/>
    </source>
</evidence>
<dbReference type="GO" id="GO:0005829">
    <property type="term" value="C:cytosol"/>
    <property type="evidence" value="ECO:0007669"/>
    <property type="project" value="TreeGrafter"/>
</dbReference>
<name>A0A6S6UIA1_9BACT</name>
<protein>
    <recommendedName>
        <fullName evidence="5 15">Hypoxanthine phosphoribosyltransferase</fullName>
        <ecNumber evidence="5 15">2.4.2.8</ecNumber>
    </recommendedName>
</protein>
<dbReference type="GO" id="GO:0032263">
    <property type="term" value="P:GMP salvage"/>
    <property type="evidence" value="ECO:0007669"/>
    <property type="project" value="TreeGrafter"/>
</dbReference>
<gene>
    <name evidence="17" type="ORF">HELGO_WM25678</name>
</gene>
<comment type="similarity">
    <text evidence="4 15">Belongs to the purine/pyrimidine phosphoribosyltransferase family.</text>
</comment>
<dbReference type="GO" id="GO:0000166">
    <property type="term" value="F:nucleotide binding"/>
    <property type="evidence" value="ECO:0007669"/>
    <property type="project" value="UniProtKB-KW"/>
</dbReference>
<keyword evidence="10 15" id="KW-0660">Purine salvage</keyword>
<keyword evidence="6 15" id="KW-0963">Cytoplasm</keyword>
<evidence type="ECO:0000256" key="15">
    <source>
        <dbReference type="RuleBase" id="RU364099"/>
    </source>
</evidence>
<dbReference type="Gene3D" id="3.40.50.2020">
    <property type="match status" value="1"/>
</dbReference>
<comment type="pathway">
    <text evidence="3 15">Purine metabolism; IMP biosynthesis via salvage pathway; IMP from hypoxanthine: step 1/1.</text>
</comment>
<dbReference type="GO" id="GO:0004422">
    <property type="term" value="F:hypoxanthine phosphoribosyltransferase activity"/>
    <property type="evidence" value="ECO:0007669"/>
    <property type="project" value="InterPro"/>
</dbReference>
<dbReference type="AlphaFoldDB" id="A0A6S6UIA1"/>
<dbReference type="UniPathway" id="UPA00591">
    <property type="reaction ID" value="UER00648"/>
</dbReference>
<keyword evidence="12 15" id="KW-0460">Magnesium</keyword>
<dbReference type="GO" id="GO:0046100">
    <property type="term" value="P:hypoxanthine metabolic process"/>
    <property type="evidence" value="ECO:0007669"/>
    <property type="project" value="TreeGrafter"/>
</dbReference>
<evidence type="ECO:0000256" key="8">
    <source>
        <dbReference type="ARBA" id="ARBA00022679"/>
    </source>
</evidence>
<keyword evidence="8 15" id="KW-0808">Transferase</keyword>
<evidence type="ECO:0000256" key="12">
    <source>
        <dbReference type="ARBA" id="ARBA00022842"/>
    </source>
</evidence>
<proteinExistence type="inferred from homology"/>
<dbReference type="CDD" id="cd06223">
    <property type="entry name" value="PRTases_typeI"/>
    <property type="match status" value="1"/>
</dbReference>
<evidence type="ECO:0000256" key="7">
    <source>
        <dbReference type="ARBA" id="ARBA00022676"/>
    </source>
</evidence>
<dbReference type="EC" id="2.4.2.8" evidence="5 15"/>
<accession>A0A6S6UIA1</accession>
<dbReference type="GO" id="GO:0032264">
    <property type="term" value="P:IMP salvage"/>
    <property type="evidence" value="ECO:0007669"/>
    <property type="project" value="UniProtKB-UniPathway"/>
</dbReference>
<dbReference type="EMBL" id="CACVAQ010000522">
    <property type="protein sequence ID" value="CAA6829844.1"/>
    <property type="molecule type" value="Genomic_DNA"/>
</dbReference>
<reference evidence="17" key="1">
    <citation type="submission" date="2020-01" db="EMBL/GenBank/DDBJ databases">
        <authorList>
            <person name="Meier V. D."/>
            <person name="Meier V D."/>
        </authorList>
    </citation>
    <scope>NUCLEOTIDE SEQUENCE</scope>
    <source>
        <strain evidence="17">HLG_WM_MAG_10</strain>
    </source>
</reference>
<dbReference type="Pfam" id="PF00156">
    <property type="entry name" value="Pribosyltran"/>
    <property type="match status" value="1"/>
</dbReference>
<keyword evidence="7 15" id="KW-0328">Glycosyltransferase</keyword>
<dbReference type="GO" id="GO:0006166">
    <property type="term" value="P:purine ribonucleoside salvage"/>
    <property type="evidence" value="ECO:0007669"/>
    <property type="project" value="UniProtKB-KW"/>
</dbReference>
<evidence type="ECO:0000313" key="17">
    <source>
        <dbReference type="EMBL" id="CAA6829844.1"/>
    </source>
</evidence>
<evidence type="ECO:0000256" key="14">
    <source>
        <dbReference type="ARBA" id="ARBA00049402"/>
    </source>
</evidence>
<comment type="subcellular location">
    <subcellularLocation>
        <location evidence="2 15">Cytoplasm</location>
    </subcellularLocation>
</comment>
<evidence type="ECO:0000259" key="16">
    <source>
        <dbReference type="Pfam" id="PF00156"/>
    </source>
</evidence>
<evidence type="ECO:0000256" key="2">
    <source>
        <dbReference type="ARBA" id="ARBA00004496"/>
    </source>
</evidence>
<organism evidence="17">
    <name type="scientific">uncultured Aureispira sp</name>
    <dbReference type="NCBI Taxonomy" id="1331704"/>
    <lineage>
        <taxon>Bacteria</taxon>
        <taxon>Pseudomonadati</taxon>
        <taxon>Bacteroidota</taxon>
        <taxon>Saprospiria</taxon>
        <taxon>Saprospirales</taxon>
        <taxon>Saprospiraceae</taxon>
        <taxon>Aureispira</taxon>
        <taxon>environmental samples</taxon>
    </lineage>
</organism>
<dbReference type="InterPro" id="IPR050408">
    <property type="entry name" value="HGPRT"/>
</dbReference>
<dbReference type="InterPro" id="IPR000836">
    <property type="entry name" value="PRTase_dom"/>
</dbReference>
<evidence type="ECO:0000256" key="6">
    <source>
        <dbReference type="ARBA" id="ARBA00022490"/>
    </source>
</evidence>
<dbReference type="NCBIfam" id="TIGR01203">
    <property type="entry name" value="HGPRTase"/>
    <property type="match status" value="1"/>
</dbReference>
<dbReference type="GO" id="GO:0000287">
    <property type="term" value="F:magnesium ion binding"/>
    <property type="evidence" value="ECO:0007669"/>
    <property type="project" value="TreeGrafter"/>
</dbReference>
<dbReference type="InterPro" id="IPR005904">
    <property type="entry name" value="Hxn_phspho_trans"/>
</dbReference>
<evidence type="ECO:0000256" key="3">
    <source>
        <dbReference type="ARBA" id="ARBA00004669"/>
    </source>
</evidence>
<keyword evidence="11 15" id="KW-0547">Nucleotide-binding</keyword>
<evidence type="ECO:0000256" key="5">
    <source>
        <dbReference type="ARBA" id="ARBA00011895"/>
    </source>
</evidence>
<dbReference type="SUPFAM" id="SSF53271">
    <property type="entry name" value="PRTase-like"/>
    <property type="match status" value="1"/>
</dbReference>
<evidence type="ECO:0000256" key="9">
    <source>
        <dbReference type="ARBA" id="ARBA00022723"/>
    </source>
</evidence>
<dbReference type="PANTHER" id="PTHR43340:SF1">
    <property type="entry name" value="HYPOXANTHINE PHOSPHORIBOSYLTRANSFERASE"/>
    <property type="match status" value="1"/>
</dbReference>
<dbReference type="PANTHER" id="PTHR43340">
    <property type="entry name" value="HYPOXANTHINE-GUANINE PHOSPHORIBOSYLTRANSFERASE"/>
    <property type="match status" value="1"/>
</dbReference>
<comment type="catalytic activity">
    <reaction evidence="13">
        <text>GMP + diphosphate = guanine + 5-phospho-alpha-D-ribose 1-diphosphate</text>
        <dbReference type="Rhea" id="RHEA:25424"/>
        <dbReference type="ChEBI" id="CHEBI:16235"/>
        <dbReference type="ChEBI" id="CHEBI:33019"/>
        <dbReference type="ChEBI" id="CHEBI:58017"/>
        <dbReference type="ChEBI" id="CHEBI:58115"/>
        <dbReference type="EC" id="2.4.2.8"/>
    </reaction>
    <physiologicalReaction direction="right-to-left" evidence="13">
        <dbReference type="Rhea" id="RHEA:25426"/>
    </physiologicalReaction>
</comment>
<evidence type="ECO:0000256" key="13">
    <source>
        <dbReference type="ARBA" id="ARBA00048811"/>
    </source>
</evidence>
<dbReference type="GO" id="GO:0006178">
    <property type="term" value="P:guanine salvage"/>
    <property type="evidence" value="ECO:0007669"/>
    <property type="project" value="TreeGrafter"/>
</dbReference>
<evidence type="ECO:0000256" key="1">
    <source>
        <dbReference type="ARBA" id="ARBA00001946"/>
    </source>
</evidence>
<sequence length="177" mass="19879">MITCKDKQFELFLTSEAIQTRLKEMCAQVNVDYAGKKPIFLGILNGVFRVASDVFKYVELDCEVSFVKLKSYVGTESSGALTTLLGLDVDLTDRHVILLEDIVDTGRTLHKFLPELDKMNPASVAILTLLNKPDAMQHEIPMQYIGFKVPNNFLIGYGLDYDGWGRQHNAIYTIVEG</sequence>
<comment type="catalytic activity">
    <reaction evidence="14">
        <text>IMP + diphosphate = hypoxanthine + 5-phospho-alpha-D-ribose 1-diphosphate</text>
        <dbReference type="Rhea" id="RHEA:17973"/>
        <dbReference type="ChEBI" id="CHEBI:17368"/>
        <dbReference type="ChEBI" id="CHEBI:33019"/>
        <dbReference type="ChEBI" id="CHEBI:58017"/>
        <dbReference type="ChEBI" id="CHEBI:58053"/>
        <dbReference type="EC" id="2.4.2.8"/>
    </reaction>
    <physiologicalReaction direction="right-to-left" evidence="14">
        <dbReference type="Rhea" id="RHEA:17975"/>
    </physiologicalReaction>
</comment>